<reference evidence="1 2" key="1">
    <citation type="submission" date="2017-11" db="EMBL/GenBank/DDBJ databases">
        <title>Comparative genomics of Botrytis spp.</title>
        <authorList>
            <person name="Valero-Jimenez C.A."/>
            <person name="Tapia P."/>
            <person name="Veloso J."/>
            <person name="Silva-Moreno E."/>
            <person name="Staats M."/>
            <person name="Valdes J.H."/>
            <person name="Van Kan J.A.L."/>
        </authorList>
    </citation>
    <scope>NUCLEOTIDE SEQUENCE [LARGE SCALE GENOMIC DNA]</scope>
    <source>
        <strain evidence="1 2">MUCL2830</strain>
    </source>
</reference>
<proteinExistence type="predicted"/>
<dbReference type="AlphaFoldDB" id="A0A4Y8D4W8"/>
<dbReference type="EMBL" id="PHWZ01000117">
    <property type="protein sequence ID" value="TEY69067.1"/>
    <property type="molecule type" value="Genomic_DNA"/>
</dbReference>
<accession>A0A4Y8D4W8</accession>
<comment type="caution">
    <text evidence="1">The sequence shown here is derived from an EMBL/GenBank/DDBJ whole genome shotgun (WGS) entry which is preliminary data.</text>
</comment>
<sequence length="88" mass="9444">MTSIRSSLSADTYLKHEIPSVNPSNARSSLADGPALLTLMHTLSNSVMWVDLHGGVEHGIRRLTIEAQSETDGLFLVYGHRVGDALGA</sequence>
<keyword evidence="2" id="KW-1185">Reference proteome</keyword>
<gene>
    <name evidence="1" type="ORF">BOTCAL_0117g00150</name>
</gene>
<organism evidence="1 2">
    <name type="scientific">Botryotinia calthae</name>
    <dbReference type="NCBI Taxonomy" id="38488"/>
    <lineage>
        <taxon>Eukaryota</taxon>
        <taxon>Fungi</taxon>
        <taxon>Dikarya</taxon>
        <taxon>Ascomycota</taxon>
        <taxon>Pezizomycotina</taxon>
        <taxon>Leotiomycetes</taxon>
        <taxon>Helotiales</taxon>
        <taxon>Sclerotiniaceae</taxon>
        <taxon>Botryotinia</taxon>
    </lineage>
</organism>
<dbReference type="Proteomes" id="UP000297299">
    <property type="component" value="Unassembled WGS sequence"/>
</dbReference>
<name>A0A4Y8D4W8_9HELO</name>
<evidence type="ECO:0000313" key="1">
    <source>
        <dbReference type="EMBL" id="TEY69067.1"/>
    </source>
</evidence>
<dbReference type="OrthoDB" id="10365791at2759"/>
<evidence type="ECO:0000313" key="2">
    <source>
        <dbReference type="Proteomes" id="UP000297299"/>
    </source>
</evidence>
<protein>
    <submittedName>
        <fullName evidence="1">Uncharacterized protein</fullName>
    </submittedName>
</protein>